<evidence type="ECO:0000256" key="3">
    <source>
        <dbReference type="ARBA" id="ARBA00022692"/>
    </source>
</evidence>
<feature type="transmembrane region" description="Helical" evidence="6">
    <location>
        <begin position="20"/>
        <end position="47"/>
    </location>
</feature>
<comment type="subcellular location">
    <subcellularLocation>
        <location evidence="1">Cell membrane</location>
        <topology evidence="1">Multi-pass membrane protein</topology>
    </subcellularLocation>
</comment>
<dbReference type="PIRSF" id="PIRSF006060">
    <property type="entry name" value="AA_transporter"/>
    <property type="match status" value="1"/>
</dbReference>
<dbReference type="AlphaFoldDB" id="A0A1R1MND4"/>
<dbReference type="STRING" id="1914305.BLW93_00135"/>
<dbReference type="RefSeq" id="WP_076712081.1">
    <property type="nucleotide sequence ID" value="NZ_MOEN01000001.1"/>
</dbReference>
<keyword evidence="8" id="KW-1185">Reference proteome</keyword>
<feature type="transmembrane region" description="Helical" evidence="6">
    <location>
        <begin position="386"/>
        <end position="406"/>
    </location>
</feature>
<feature type="transmembrane region" description="Helical" evidence="6">
    <location>
        <begin position="53"/>
        <end position="74"/>
    </location>
</feature>
<evidence type="ECO:0000256" key="6">
    <source>
        <dbReference type="SAM" id="Phobius"/>
    </source>
</evidence>
<dbReference type="GO" id="GO:0005886">
    <property type="term" value="C:plasma membrane"/>
    <property type="evidence" value="ECO:0007669"/>
    <property type="project" value="UniProtKB-SubCell"/>
</dbReference>
<dbReference type="Pfam" id="PF13520">
    <property type="entry name" value="AA_permease_2"/>
    <property type="match status" value="1"/>
</dbReference>
<sequence length="440" mass="47642">MLFRHRNAKIHRLYKEKLGLKELIAIGVGGMIGGGIFSVLGIAVGLAGNGAPISFLIDMLIALAAGYHYVKLCLTFRDDGASYTYLKRAFPDKLFISSIEGWVVILGYIGTLALYSFTFGAYGADLLGYPSSNLVRMVLSVLVLLFFYYVNVKGVRSSGVTEDIIVYVKILILSLFAVIGIARVDVHRFVPLMNKGVLPVFLGAAVIFVAYEGFQLITNAVAETENPDRDIPRGIYGSIMITGLIYFLLAVIAVGTLSYHQIVTAKEYALAMVAQPVLGVFGRVLIGIAALMATSSAINSTMFGASRMMAEMGEQGIMPKFLSKRNKKLVPVAALTVLFILSLLFSMLGSLSIIAEFSSLTFLMVSIGVSIANIKLKEKTHAHKGIALAGLILMAITSTTIIGYLLKTNPQEILVIFGLYVSVSVVAVTYMSKPFEIRQQ</sequence>
<evidence type="ECO:0000256" key="4">
    <source>
        <dbReference type="ARBA" id="ARBA00022989"/>
    </source>
</evidence>
<keyword evidence="4 6" id="KW-1133">Transmembrane helix</keyword>
<dbReference type="OrthoDB" id="9804700at2"/>
<feature type="transmembrane region" description="Helical" evidence="6">
    <location>
        <begin position="164"/>
        <end position="184"/>
    </location>
</feature>
<feature type="transmembrane region" description="Helical" evidence="6">
    <location>
        <begin position="277"/>
        <end position="298"/>
    </location>
</feature>
<dbReference type="PANTHER" id="PTHR42770">
    <property type="entry name" value="AMINO ACID TRANSPORTER-RELATED"/>
    <property type="match status" value="1"/>
</dbReference>
<feature type="transmembrane region" description="Helical" evidence="6">
    <location>
        <begin position="235"/>
        <end position="257"/>
    </location>
</feature>
<feature type="transmembrane region" description="Helical" evidence="6">
    <location>
        <begin position="329"/>
        <end position="347"/>
    </location>
</feature>
<keyword evidence="2" id="KW-1003">Cell membrane</keyword>
<dbReference type="EMBL" id="MOEN01000001">
    <property type="protein sequence ID" value="OMH41331.1"/>
    <property type="molecule type" value="Genomic_DNA"/>
</dbReference>
<dbReference type="Proteomes" id="UP000187408">
    <property type="component" value="Unassembled WGS sequence"/>
</dbReference>
<proteinExistence type="predicted"/>
<dbReference type="PANTHER" id="PTHR42770:SF11">
    <property type="entry name" value="INNER MEMBRANE TRANSPORT PROTEIN YBAT"/>
    <property type="match status" value="1"/>
</dbReference>
<evidence type="ECO:0000256" key="1">
    <source>
        <dbReference type="ARBA" id="ARBA00004651"/>
    </source>
</evidence>
<name>A0A1R1MND4_9BACT</name>
<reference evidence="7 8" key="1">
    <citation type="submission" date="2016-10" db="EMBL/GenBank/DDBJ databases">
        <title>Genome sequence of a sulfur-reducing bacterium Desulfurobacterium indicum K6013.</title>
        <authorList>
            <person name="Cao J."/>
            <person name="Shao Z."/>
            <person name="Alain K."/>
            <person name="Jebbar M."/>
        </authorList>
    </citation>
    <scope>NUCLEOTIDE SEQUENCE [LARGE SCALE GENOMIC DNA]</scope>
    <source>
        <strain evidence="7 8">K6013</strain>
    </source>
</reference>
<evidence type="ECO:0008006" key="9">
    <source>
        <dbReference type="Google" id="ProtNLM"/>
    </source>
</evidence>
<organism evidence="7 8">
    <name type="scientific">Desulfurobacterium indicum</name>
    <dbReference type="NCBI Taxonomy" id="1914305"/>
    <lineage>
        <taxon>Bacteria</taxon>
        <taxon>Pseudomonadati</taxon>
        <taxon>Aquificota</taxon>
        <taxon>Aquificia</taxon>
        <taxon>Desulfurobacteriales</taxon>
        <taxon>Desulfurobacteriaceae</taxon>
        <taxon>Desulfurobacterium</taxon>
    </lineage>
</organism>
<keyword evidence="3 6" id="KW-0812">Transmembrane</keyword>
<dbReference type="Gene3D" id="1.20.1740.10">
    <property type="entry name" value="Amino acid/polyamine transporter I"/>
    <property type="match status" value="1"/>
</dbReference>
<keyword evidence="5 6" id="KW-0472">Membrane</keyword>
<accession>A0A1R1MND4</accession>
<dbReference type="InterPro" id="IPR002293">
    <property type="entry name" value="AA/rel_permease1"/>
</dbReference>
<feature type="transmembrane region" description="Helical" evidence="6">
    <location>
        <begin position="134"/>
        <end position="152"/>
    </location>
</feature>
<dbReference type="InterPro" id="IPR050367">
    <property type="entry name" value="APC_superfamily"/>
</dbReference>
<dbReference type="GO" id="GO:0022857">
    <property type="term" value="F:transmembrane transporter activity"/>
    <property type="evidence" value="ECO:0007669"/>
    <property type="project" value="InterPro"/>
</dbReference>
<evidence type="ECO:0000256" key="2">
    <source>
        <dbReference type="ARBA" id="ARBA00022475"/>
    </source>
</evidence>
<comment type="caution">
    <text evidence="7">The sequence shown here is derived from an EMBL/GenBank/DDBJ whole genome shotgun (WGS) entry which is preliminary data.</text>
</comment>
<feature type="transmembrane region" description="Helical" evidence="6">
    <location>
        <begin position="196"/>
        <end position="214"/>
    </location>
</feature>
<feature type="transmembrane region" description="Helical" evidence="6">
    <location>
        <begin position="353"/>
        <end position="374"/>
    </location>
</feature>
<evidence type="ECO:0000313" key="8">
    <source>
        <dbReference type="Proteomes" id="UP000187408"/>
    </source>
</evidence>
<protein>
    <recommendedName>
        <fullName evidence="9">Amino acid permease</fullName>
    </recommendedName>
</protein>
<feature type="transmembrane region" description="Helical" evidence="6">
    <location>
        <begin position="94"/>
        <end position="122"/>
    </location>
</feature>
<evidence type="ECO:0000313" key="7">
    <source>
        <dbReference type="EMBL" id="OMH41331.1"/>
    </source>
</evidence>
<feature type="transmembrane region" description="Helical" evidence="6">
    <location>
        <begin position="412"/>
        <end position="431"/>
    </location>
</feature>
<evidence type="ECO:0000256" key="5">
    <source>
        <dbReference type="ARBA" id="ARBA00023136"/>
    </source>
</evidence>
<gene>
    <name evidence="7" type="ORF">BLW93_00135</name>
</gene>